<dbReference type="EMBL" id="AP024819">
    <property type="protein sequence ID" value="BCZ18907.1"/>
    <property type="molecule type" value="Genomic_DNA"/>
</dbReference>
<protein>
    <submittedName>
        <fullName evidence="1">Uncharacterized protein</fullName>
    </submittedName>
</protein>
<name>A0ABM7SGG5_9HELI</name>
<reference evidence="1 2" key="1">
    <citation type="submission" date="2021-07" db="EMBL/GenBank/DDBJ databases">
        <title>Novel Helicobacter sp. Isolated from a cat.</title>
        <authorList>
            <person name="Rimbara E."/>
            <person name="Suzuki M."/>
        </authorList>
    </citation>
    <scope>NUCLEOTIDE SEQUENCE [LARGE SCALE GENOMIC DNA]</scope>
    <source>
        <strain evidence="2">NHP19-012</strain>
    </source>
</reference>
<accession>A0ABM7SGG5</accession>
<organism evidence="1 2">
    <name type="scientific">Helicobacter gastrofelis</name>
    <dbReference type="NCBI Taxonomy" id="2849642"/>
    <lineage>
        <taxon>Bacteria</taxon>
        <taxon>Pseudomonadati</taxon>
        <taxon>Campylobacterota</taxon>
        <taxon>Epsilonproteobacteria</taxon>
        <taxon>Campylobacterales</taxon>
        <taxon>Helicobacteraceae</taxon>
        <taxon>Helicobacter</taxon>
    </lineage>
</organism>
<proteinExistence type="predicted"/>
<evidence type="ECO:0000313" key="1">
    <source>
        <dbReference type="EMBL" id="BCZ18907.1"/>
    </source>
</evidence>
<gene>
    <name evidence="1" type="ORF">NHP190012_05490</name>
</gene>
<evidence type="ECO:0000313" key="2">
    <source>
        <dbReference type="Proteomes" id="UP000826146"/>
    </source>
</evidence>
<dbReference type="Proteomes" id="UP000826146">
    <property type="component" value="Chromosome"/>
</dbReference>
<keyword evidence="2" id="KW-1185">Reference proteome</keyword>
<sequence>MNDMKEVVYKIARQANIIGLDALGSLNTQIKIEIQNERDILKVYETRYDYG</sequence>